<protein>
    <recommendedName>
        <fullName evidence="3">Response regulator</fullName>
    </recommendedName>
</protein>
<organism evidence="1 2">
    <name type="scientific">Dankookia rubra</name>
    <dbReference type="NCBI Taxonomy" id="1442381"/>
    <lineage>
        <taxon>Bacteria</taxon>
        <taxon>Pseudomonadati</taxon>
        <taxon>Pseudomonadota</taxon>
        <taxon>Alphaproteobacteria</taxon>
        <taxon>Acetobacterales</taxon>
        <taxon>Roseomonadaceae</taxon>
        <taxon>Dankookia</taxon>
    </lineage>
</organism>
<accession>A0A4R5Q6S1</accession>
<evidence type="ECO:0000313" key="1">
    <source>
        <dbReference type="EMBL" id="TDH58138.1"/>
    </source>
</evidence>
<dbReference type="EMBL" id="SMSJ01000150">
    <property type="protein sequence ID" value="TDH58138.1"/>
    <property type="molecule type" value="Genomic_DNA"/>
</dbReference>
<proteinExistence type="predicted"/>
<comment type="caution">
    <text evidence="1">The sequence shown here is derived from an EMBL/GenBank/DDBJ whole genome shotgun (WGS) entry which is preliminary data.</text>
</comment>
<sequence>MLDIDLDGSPVVPAADRLAEAGVPFLVATGWVLDRVKAGYAAPVLQKPFDPHEPAAAIAALTRARAGDRHSRA</sequence>
<dbReference type="Gene3D" id="3.40.50.2300">
    <property type="match status" value="1"/>
</dbReference>
<name>A0A4R5Q6S1_9PROT</name>
<evidence type="ECO:0000313" key="2">
    <source>
        <dbReference type="Proteomes" id="UP000295096"/>
    </source>
</evidence>
<dbReference type="RefSeq" id="WP_133293014.1">
    <property type="nucleotide sequence ID" value="NZ_SMSJ01000150.1"/>
</dbReference>
<evidence type="ECO:0008006" key="3">
    <source>
        <dbReference type="Google" id="ProtNLM"/>
    </source>
</evidence>
<keyword evidence="2" id="KW-1185">Reference proteome</keyword>
<reference evidence="1 2" key="1">
    <citation type="journal article" date="2016" name="J. Microbiol.">
        <title>Dankookia rubra gen. nov., sp. nov., an alphaproteobacterium isolated from sediment of a shallow stream.</title>
        <authorList>
            <person name="Kim W.H."/>
            <person name="Kim D.H."/>
            <person name="Kang K."/>
            <person name="Ahn T.Y."/>
        </authorList>
    </citation>
    <scope>NUCLEOTIDE SEQUENCE [LARGE SCALE GENOMIC DNA]</scope>
    <source>
        <strain evidence="1 2">JCM30602</strain>
    </source>
</reference>
<dbReference type="OrthoDB" id="582170at2"/>
<dbReference type="Proteomes" id="UP000295096">
    <property type="component" value="Unassembled WGS sequence"/>
</dbReference>
<gene>
    <name evidence="1" type="ORF">E2C06_34155</name>
</gene>
<dbReference type="AlphaFoldDB" id="A0A4R5Q6S1"/>